<gene>
    <name evidence="1" type="ORF">KP79_PYT13407</name>
</gene>
<keyword evidence="2" id="KW-1185">Reference proteome</keyword>
<evidence type="ECO:0000313" key="2">
    <source>
        <dbReference type="Proteomes" id="UP000242188"/>
    </source>
</evidence>
<dbReference type="EMBL" id="NEDP02000981">
    <property type="protein sequence ID" value="OWF54529.1"/>
    <property type="molecule type" value="Genomic_DNA"/>
</dbReference>
<dbReference type="Proteomes" id="UP000242188">
    <property type="component" value="Unassembled WGS sequence"/>
</dbReference>
<sequence length="99" mass="11168">MGFNQYSQPQVSHTMYSDSYTRNGITSSDQGVTYDKMYSILQYLNVSTAPYGHKTQSDGYLSDLRGTDINTIRDSAGGTRHLLWDYQIPISQLLYLSGI</sequence>
<evidence type="ECO:0000313" key="1">
    <source>
        <dbReference type="EMBL" id="OWF54529.1"/>
    </source>
</evidence>
<name>A0A210R0K4_MIZYE</name>
<protein>
    <submittedName>
        <fullName evidence="1">Uncharacterized protein</fullName>
    </submittedName>
</protein>
<accession>A0A210R0K4</accession>
<organism evidence="1 2">
    <name type="scientific">Mizuhopecten yessoensis</name>
    <name type="common">Japanese scallop</name>
    <name type="synonym">Patinopecten yessoensis</name>
    <dbReference type="NCBI Taxonomy" id="6573"/>
    <lineage>
        <taxon>Eukaryota</taxon>
        <taxon>Metazoa</taxon>
        <taxon>Spiralia</taxon>
        <taxon>Lophotrochozoa</taxon>
        <taxon>Mollusca</taxon>
        <taxon>Bivalvia</taxon>
        <taxon>Autobranchia</taxon>
        <taxon>Pteriomorphia</taxon>
        <taxon>Pectinida</taxon>
        <taxon>Pectinoidea</taxon>
        <taxon>Pectinidae</taxon>
        <taxon>Mizuhopecten</taxon>
    </lineage>
</organism>
<reference evidence="1 2" key="1">
    <citation type="journal article" date="2017" name="Nat. Ecol. Evol.">
        <title>Scallop genome provides insights into evolution of bilaterian karyotype and development.</title>
        <authorList>
            <person name="Wang S."/>
            <person name="Zhang J."/>
            <person name="Jiao W."/>
            <person name="Li J."/>
            <person name="Xun X."/>
            <person name="Sun Y."/>
            <person name="Guo X."/>
            <person name="Huan P."/>
            <person name="Dong B."/>
            <person name="Zhang L."/>
            <person name="Hu X."/>
            <person name="Sun X."/>
            <person name="Wang J."/>
            <person name="Zhao C."/>
            <person name="Wang Y."/>
            <person name="Wang D."/>
            <person name="Huang X."/>
            <person name="Wang R."/>
            <person name="Lv J."/>
            <person name="Li Y."/>
            <person name="Zhang Z."/>
            <person name="Liu B."/>
            <person name="Lu W."/>
            <person name="Hui Y."/>
            <person name="Liang J."/>
            <person name="Zhou Z."/>
            <person name="Hou R."/>
            <person name="Li X."/>
            <person name="Liu Y."/>
            <person name="Li H."/>
            <person name="Ning X."/>
            <person name="Lin Y."/>
            <person name="Zhao L."/>
            <person name="Xing Q."/>
            <person name="Dou J."/>
            <person name="Li Y."/>
            <person name="Mao J."/>
            <person name="Guo H."/>
            <person name="Dou H."/>
            <person name="Li T."/>
            <person name="Mu C."/>
            <person name="Jiang W."/>
            <person name="Fu Q."/>
            <person name="Fu X."/>
            <person name="Miao Y."/>
            <person name="Liu J."/>
            <person name="Yu Q."/>
            <person name="Li R."/>
            <person name="Liao H."/>
            <person name="Li X."/>
            <person name="Kong Y."/>
            <person name="Jiang Z."/>
            <person name="Chourrout D."/>
            <person name="Li R."/>
            <person name="Bao Z."/>
        </authorList>
    </citation>
    <scope>NUCLEOTIDE SEQUENCE [LARGE SCALE GENOMIC DNA]</scope>
    <source>
        <strain evidence="1 2">PY_sf001</strain>
    </source>
</reference>
<proteinExistence type="predicted"/>
<dbReference type="AlphaFoldDB" id="A0A210R0K4"/>
<comment type="caution">
    <text evidence="1">The sequence shown here is derived from an EMBL/GenBank/DDBJ whole genome shotgun (WGS) entry which is preliminary data.</text>
</comment>